<accession>A0ABX8J8Q0</accession>
<evidence type="ECO:0000313" key="5">
    <source>
        <dbReference type="EMBL" id="QWV94808.1"/>
    </source>
</evidence>
<dbReference type="InterPro" id="IPR000780">
    <property type="entry name" value="CheR_MeTrfase"/>
</dbReference>
<evidence type="ECO:0000313" key="6">
    <source>
        <dbReference type="Proteomes" id="UP000683557"/>
    </source>
</evidence>
<dbReference type="PANTHER" id="PTHR24422">
    <property type="entry name" value="CHEMOTAXIS PROTEIN METHYLTRANSFERASE"/>
    <property type="match status" value="1"/>
</dbReference>
<dbReference type="Proteomes" id="UP000683557">
    <property type="component" value="Chromosome"/>
</dbReference>
<keyword evidence="1" id="KW-0489">Methyltransferase</keyword>
<keyword evidence="2" id="KW-0808">Transferase</keyword>
<feature type="domain" description="CheR-type methyltransferase" evidence="4">
    <location>
        <begin position="1"/>
        <end position="248"/>
    </location>
</feature>
<gene>
    <name evidence="5" type="ORF">KP004_06420</name>
</gene>
<dbReference type="PROSITE" id="PS50123">
    <property type="entry name" value="CHER"/>
    <property type="match status" value="1"/>
</dbReference>
<name>A0ABX8J8Q0_9BACT</name>
<protein>
    <recommendedName>
        <fullName evidence="4">CheR-type methyltransferase domain-containing protein</fullName>
    </recommendedName>
</protein>
<dbReference type="InterPro" id="IPR022642">
    <property type="entry name" value="CheR_C"/>
</dbReference>
<sequence>MTAQTNYTSNDFHRIRHMYRSSTGITLGHHTKDLVYNRMSQRVHASSAQDFSQYLDRLVIGDKNEWAAFTSVLGASPSCFFSDAHHFAALKQYLQALQIPGALLWSCAAGTGEEAYSMAMTAHDALGGDVRSMKILATDIDLSALSVAEDAVYTADRLRHLPRQYKEKYLVRLACREEAYQVVPEIRRMVSFLPCNLAAREWVLKGKYDAIFCRDVCDHFDVATQQELLGRMAGMLKQDGLLFLGNAEPSLVGDARFERRGDKAYALKLRLQKSGV</sequence>
<dbReference type="Pfam" id="PF03705">
    <property type="entry name" value="CheR_N"/>
    <property type="match status" value="1"/>
</dbReference>
<proteinExistence type="predicted"/>
<dbReference type="Pfam" id="PF01739">
    <property type="entry name" value="CheR"/>
    <property type="match status" value="1"/>
</dbReference>
<dbReference type="PANTHER" id="PTHR24422:SF19">
    <property type="entry name" value="CHEMOTAXIS PROTEIN METHYLTRANSFERASE"/>
    <property type="match status" value="1"/>
</dbReference>
<dbReference type="InterPro" id="IPR022641">
    <property type="entry name" value="CheR_N"/>
</dbReference>
<dbReference type="SMART" id="SM00138">
    <property type="entry name" value="MeTrc"/>
    <property type="match status" value="1"/>
</dbReference>
<evidence type="ECO:0000256" key="2">
    <source>
        <dbReference type="ARBA" id="ARBA00022679"/>
    </source>
</evidence>
<dbReference type="InterPro" id="IPR050903">
    <property type="entry name" value="Bact_Chemotaxis_MeTrfase"/>
</dbReference>
<reference evidence="5 6" key="1">
    <citation type="submission" date="2021-06" db="EMBL/GenBank/DDBJ databases">
        <title>Gemonas diversity in paddy soil.</title>
        <authorList>
            <person name="Liu G."/>
        </authorList>
    </citation>
    <scope>NUCLEOTIDE SEQUENCE [LARGE SCALE GENOMIC DNA]</scope>
    <source>
        <strain evidence="5 6">RG10</strain>
    </source>
</reference>
<organism evidence="5 6">
    <name type="scientific">Geomonas oryzisoli</name>
    <dbReference type="NCBI Taxonomy" id="2847992"/>
    <lineage>
        <taxon>Bacteria</taxon>
        <taxon>Pseudomonadati</taxon>
        <taxon>Thermodesulfobacteriota</taxon>
        <taxon>Desulfuromonadia</taxon>
        <taxon>Geobacterales</taxon>
        <taxon>Geobacteraceae</taxon>
        <taxon>Geomonas</taxon>
    </lineage>
</organism>
<keyword evidence="3" id="KW-0949">S-adenosyl-L-methionine</keyword>
<evidence type="ECO:0000256" key="1">
    <source>
        <dbReference type="ARBA" id="ARBA00022603"/>
    </source>
</evidence>
<evidence type="ECO:0000259" key="4">
    <source>
        <dbReference type="PROSITE" id="PS50123"/>
    </source>
</evidence>
<keyword evidence="6" id="KW-1185">Reference proteome</keyword>
<dbReference type="EMBL" id="CP076723">
    <property type="protein sequence ID" value="QWV94808.1"/>
    <property type="molecule type" value="Genomic_DNA"/>
</dbReference>
<dbReference type="RefSeq" id="WP_216801527.1">
    <property type="nucleotide sequence ID" value="NZ_CP076723.1"/>
</dbReference>
<evidence type="ECO:0000256" key="3">
    <source>
        <dbReference type="ARBA" id="ARBA00022691"/>
    </source>
</evidence>